<feature type="chain" id="PRO_5034974428" evidence="7">
    <location>
        <begin position="24"/>
        <end position="1229"/>
    </location>
</feature>
<protein>
    <submittedName>
        <fullName evidence="11">von Willebrand factor D and EGF domain-containing protein-like</fullName>
    </submittedName>
</protein>
<accession>A0A8B8A4X6</accession>
<keyword evidence="6" id="KW-0472">Membrane</keyword>
<evidence type="ECO:0000256" key="7">
    <source>
        <dbReference type="SAM" id="SignalP"/>
    </source>
</evidence>
<evidence type="ECO:0000313" key="10">
    <source>
        <dbReference type="Proteomes" id="UP000694844"/>
    </source>
</evidence>
<dbReference type="GO" id="GO:0005576">
    <property type="term" value="C:extracellular region"/>
    <property type="evidence" value="ECO:0007669"/>
    <property type="project" value="TreeGrafter"/>
</dbReference>
<dbReference type="PANTHER" id="PTHR14949:SF54">
    <property type="entry name" value="VWFD DOMAIN-CONTAINING PROTEIN"/>
    <property type="match status" value="1"/>
</dbReference>
<dbReference type="Pfam" id="PF18720">
    <property type="entry name" value="EGF_Tenascin"/>
    <property type="match status" value="1"/>
</dbReference>
<evidence type="ECO:0000256" key="2">
    <source>
        <dbReference type="ARBA" id="ARBA00023157"/>
    </source>
</evidence>
<feature type="region of interest" description="Disordered" evidence="5">
    <location>
        <begin position="999"/>
        <end position="1127"/>
    </location>
</feature>
<reference evidence="11" key="1">
    <citation type="submission" date="2025-08" db="UniProtKB">
        <authorList>
            <consortium name="RefSeq"/>
        </authorList>
    </citation>
    <scope>IDENTIFICATION</scope>
    <source>
        <tissue evidence="11">Whole sample</tissue>
    </source>
</reference>
<keyword evidence="4" id="KW-0245">EGF-like domain</keyword>
<keyword evidence="6" id="KW-1133">Transmembrane helix</keyword>
<dbReference type="AlphaFoldDB" id="A0A8B8A4X6"/>
<dbReference type="PROSITE" id="PS01186">
    <property type="entry name" value="EGF_2"/>
    <property type="match status" value="1"/>
</dbReference>
<dbReference type="KEGG" id="cvn:111099516"/>
<dbReference type="GO" id="GO:0009986">
    <property type="term" value="C:cell surface"/>
    <property type="evidence" value="ECO:0007669"/>
    <property type="project" value="TreeGrafter"/>
</dbReference>
<evidence type="ECO:0000256" key="5">
    <source>
        <dbReference type="SAM" id="MobiDB-lite"/>
    </source>
</evidence>
<feature type="transmembrane region" description="Helical" evidence="6">
    <location>
        <begin position="1134"/>
        <end position="1156"/>
    </location>
</feature>
<dbReference type="OrthoDB" id="18487at2759"/>
<keyword evidence="6" id="KW-0812">Transmembrane</keyword>
<dbReference type="RefSeq" id="XP_022286536.1">
    <property type="nucleotide sequence ID" value="XM_022430828.1"/>
</dbReference>
<feature type="disulfide bond" evidence="4">
    <location>
        <begin position="798"/>
        <end position="807"/>
    </location>
</feature>
<keyword evidence="10" id="KW-1185">Reference proteome</keyword>
<dbReference type="FunFam" id="2.10.25.10:FF:000001">
    <property type="entry name" value="Tenascin C"/>
    <property type="match status" value="1"/>
</dbReference>
<dbReference type="PROSITE" id="PS50026">
    <property type="entry name" value="EGF_3"/>
    <property type="match status" value="1"/>
</dbReference>
<evidence type="ECO:0000259" key="9">
    <source>
        <dbReference type="PROSITE" id="PS51233"/>
    </source>
</evidence>
<dbReference type="PANTHER" id="PTHR14949">
    <property type="entry name" value="EGF-LIKE-DOMAIN, MULTIPLE 7, 8"/>
    <property type="match status" value="1"/>
</dbReference>
<dbReference type="InterPro" id="IPR041161">
    <property type="entry name" value="EGF_Tenascin"/>
</dbReference>
<proteinExistence type="predicted"/>
<feature type="domain" description="VWFD" evidence="9">
    <location>
        <begin position="418"/>
        <end position="605"/>
    </location>
</feature>
<feature type="domain" description="EGF-like" evidence="8">
    <location>
        <begin position="777"/>
        <end position="808"/>
    </location>
</feature>
<evidence type="ECO:0000256" key="6">
    <source>
        <dbReference type="SAM" id="Phobius"/>
    </source>
</evidence>
<name>A0A8B8A4X6_CRAVI</name>
<organism evidence="10 11">
    <name type="scientific">Crassostrea virginica</name>
    <name type="common">Eastern oyster</name>
    <dbReference type="NCBI Taxonomy" id="6565"/>
    <lineage>
        <taxon>Eukaryota</taxon>
        <taxon>Metazoa</taxon>
        <taxon>Spiralia</taxon>
        <taxon>Lophotrochozoa</taxon>
        <taxon>Mollusca</taxon>
        <taxon>Bivalvia</taxon>
        <taxon>Autobranchia</taxon>
        <taxon>Pteriomorphia</taxon>
        <taxon>Ostreida</taxon>
        <taxon>Ostreoidea</taxon>
        <taxon>Ostreidae</taxon>
        <taxon>Crassostrea</taxon>
    </lineage>
</organism>
<evidence type="ECO:0000256" key="4">
    <source>
        <dbReference type="PROSITE-ProRule" id="PRU00076"/>
    </source>
</evidence>
<evidence type="ECO:0000256" key="3">
    <source>
        <dbReference type="ARBA" id="ARBA00023180"/>
    </source>
</evidence>
<dbReference type="Proteomes" id="UP000694844">
    <property type="component" value="Chromosome 6"/>
</dbReference>
<dbReference type="InterPro" id="IPR001846">
    <property type="entry name" value="VWF_type-D"/>
</dbReference>
<evidence type="ECO:0000259" key="8">
    <source>
        <dbReference type="PROSITE" id="PS50026"/>
    </source>
</evidence>
<feature type="signal peptide" evidence="7">
    <location>
        <begin position="1"/>
        <end position="23"/>
    </location>
</feature>
<gene>
    <name evidence="11" type="primary">LOC111099516</name>
</gene>
<feature type="compositionally biased region" description="Low complexity" evidence="5">
    <location>
        <begin position="999"/>
        <end position="1115"/>
    </location>
</feature>
<dbReference type="PROSITE" id="PS00022">
    <property type="entry name" value="EGF_1"/>
    <property type="match status" value="1"/>
</dbReference>
<feature type="disulfide bond" evidence="4">
    <location>
        <begin position="781"/>
        <end position="791"/>
    </location>
</feature>
<comment type="caution">
    <text evidence="4">Lacks conserved residue(s) required for the propagation of feature annotation.</text>
</comment>
<dbReference type="PROSITE" id="PS51233">
    <property type="entry name" value="VWFD"/>
    <property type="match status" value="1"/>
</dbReference>
<dbReference type="Pfam" id="PF26129">
    <property type="entry name" value="Vwde"/>
    <property type="match status" value="1"/>
</dbReference>
<keyword evidence="2 4" id="KW-1015">Disulfide bond</keyword>
<dbReference type="InterPro" id="IPR058727">
    <property type="entry name" value="Helical_Vwde"/>
</dbReference>
<keyword evidence="1 7" id="KW-0732">Signal</keyword>
<dbReference type="GO" id="GO:0005102">
    <property type="term" value="F:signaling receptor binding"/>
    <property type="evidence" value="ECO:0007669"/>
    <property type="project" value="TreeGrafter"/>
</dbReference>
<keyword evidence="3" id="KW-0325">Glycoprotein</keyword>
<dbReference type="InterPro" id="IPR000742">
    <property type="entry name" value="EGF"/>
</dbReference>
<evidence type="ECO:0000313" key="11">
    <source>
        <dbReference type="RefSeq" id="XP_022286536.1"/>
    </source>
</evidence>
<dbReference type="GeneID" id="111099516"/>
<dbReference type="InterPro" id="IPR050969">
    <property type="entry name" value="Dev_Signal_Modulators"/>
</dbReference>
<feature type="compositionally biased region" description="Polar residues" evidence="5">
    <location>
        <begin position="1116"/>
        <end position="1127"/>
    </location>
</feature>
<evidence type="ECO:0000256" key="1">
    <source>
        <dbReference type="ARBA" id="ARBA00022729"/>
    </source>
</evidence>
<dbReference type="Gene3D" id="2.60.120.260">
    <property type="entry name" value="Galactose-binding domain-like"/>
    <property type="match status" value="1"/>
</dbReference>
<sequence>MDLRNGVRLFLGLLVYGVDISVSQDPCLEGNSVELPDMSKRSSSYEMDSTPLCDRFIKETWYKVTNHIMTTSPPALGYCGTLYPVWLNGFIPPDGNNLTVTACTVGFTNFCERTYDIEVKNCNTFQVYKLKPPDLCNSAYCFELRNADCINATASFVRVSFHNITWKSEAHPHNPGLIRHDPHINLLCSFTPFADDTLLYHIDWYVDNDTVIQGQTVDKDSLQDAILSAEDMNKAGKKINSWIHCVVGIKKSVNKLPCLSKSSNLFFAGVEMLNKTLSIERKGNSILTIRPTIPFASETIDINGKQSTSPLNIHMSFPGDNGKCHQQSGGNLHKCSVELDSYTHNDRQKYEDPTNWNKVYNIEVFNTDDEGYYLTNHKLVLRLETSRASGTGAQIFANAAFHDVHINVVENLKAWKGKLCSSYADPHQTTFDRYAYECQSTGCITGKTYIFYRNKQHFQELQVRHGICWGTPRCVCALAARAGQDVFTMDFCSGTEYINFPLCNENTLKVIKELDKTYKIIFPTGTTAKASLYNFGSNFFYINLEVYPTVADLSSTSGLCGFLDGDKTNDLRHRDGTQGNVNSFDYYNPPDEFSLSWQLPTGSTEDLLSNSQTVYDQLTPLSSYFHKLCTCDNEETKCSYKQYSECKTEIRGKEYHCVLHSASGRRKKRDLQYLTQYKENKAKTSDVVRFKRHVFSILEAYDICDEAFQQSSYYNKCLQVVPNFSNETLDNCIKDVVMTGVHSLTQLHLDTALGQCQAFMLLNATLQSEQPDVTTLVINLCPNNCSNRGVCSDGNCSCDSGYGGSDCSFDVSSPPTIIRLSDNGVCDRSTETCDDITLYGHYFLENMGTTCYVTRIDLQGNESDTGVSTKFYTVQLQERTLFEGYVNLQYGQENTWITTFKFNMSNDDTQFSKMYTVHVYQSKCQTFNNKSGDVSFTLQSGYCYIDGQCIQDGALKSNDTCLQCKPLSDAFYWTDCSTENTAYTTVSSSLSSTAAVQTPSSTSAAQTPPSTTTAQIPSSTTTAQIPPSTTTVQTPPSTTAAQTPPSITAAQTPPSTTTATTPPSTTTVQIPSSTTTVQTPPSTTAAQIPPSTTTVQTPTSTTTAQTPPSTTIAQTVPPNSEKPSTETENLTMELIGLGIGVALVLAIIIATVGYIIKKNINRWKSSENESWKNLDRRSGKQDKVTNMGSDDGLFYSDMSADRFSRPPSATSLHERTLSPTNDFTKVFAP</sequence>